<sequence length="659" mass="74186">MLFQLPPTPKQLQKMPQAIEGNDIDRQRQLTNYLEDIEKNGGKSFVERVRLYGCTEKGDAISFDPWFSEALQCLGDLRIPIVLTSGCAQIGKTLANTFLAIDSLCESGQNIGWFYSDLSALRRNEPEQFEPIALEWIKKRAKKTGIPISRPGDRRNCERFTYHGATQIFSYASTSRPTALRKGLAAVGSAGASFSCSLLFLEERSQWLPSAADGVTRRLDAGRIPSRPVRELGTFGSGSGIETEFLKANYHFYPHVECAHCGAKQPLDPKGCLLKSVKRENAFGEMVDHYFGVSGKPEEWLHSNVDDPIGSAYIGCRVCEKPLSPETRINAYFECLKTGIRLSHFLDEIVPTLKTRYSVGIHFSPLTRKDHNLAERLIAEGLDAVSATDWQQQALGWWYQNEENTISLDSVNASIGLPAPIGQEPYARLMGVDQGRSEDWGIIIDFYLDGGSTIQEQFTRAIRQVRWGGGIVRSFIPDKIKTLNVERCLIDSEPNIETAFELSRKSLIELADQQANLLDDFKAGIAMDGGKEFKVWKLRSGKYMKQVMQGFYQRASDGMPLYRLPLEWQKWQALNTEKSPIRHLTSVSFDSDSGLWERPKDKADGVFYAAMFCEAMFMLKLSGVLKKKTYFNTFNIPTWSEEDENIDSAISLDSEKLTE</sequence>
<accession>A0A951UQJ2</accession>
<reference evidence="1" key="1">
    <citation type="submission" date="2021-05" db="EMBL/GenBank/DDBJ databases">
        <authorList>
            <person name="Pietrasiak N."/>
            <person name="Ward R."/>
            <person name="Stajich J.E."/>
            <person name="Kurbessoian T."/>
        </authorList>
    </citation>
    <scope>NUCLEOTIDE SEQUENCE</scope>
    <source>
        <strain evidence="1">UHER 2000/2452</strain>
    </source>
</reference>
<name>A0A951UQJ2_9CYAN</name>
<dbReference type="EMBL" id="JAHHHD010000077">
    <property type="protein sequence ID" value="MBW4662450.1"/>
    <property type="molecule type" value="Genomic_DNA"/>
</dbReference>
<dbReference type="Proteomes" id="UP000757435">
    <property type="component" value="Unassembled WGS sequence"/>
</dbReference>
<organism evidence="1 2">
    <name type="scientific">Drouetiella hepatica Uher 2000/2452</name>
    <dbReference type="NCBI Taxonomy" id="904376"/>
    <lineage>
        <taxon>Bacteria</taxon>
        <taxon>Bacillati</taxon>
        <taxon>Cyanobacteriota</taxon>
        <taxon>Cyanophyceae</taxon>
        <taxon>Oculatellales</taxon>
        <taxon>Oculatellaceae</taxon>
        <taxon>Drouetiella</taxon>
    </lineage>
</organism>
<dbReference type="AlphaFoldDB" id="A0A951UQJ2"/>
<protein>
    <submittedName>
        <fullName evidence="1">Uncharacterized protein</fullName>
    </submittedName>
</protein>
<evidence type="ECO:0000313" key="2">
    <source>
        <dbReference type="Proteomes" id="UP000757435"/>
    </source>
</evidence>
<evidence type="ECO:0000313" key="1">
    <source>
        <dbReference type="EMBL" id="MBW4662450.1"/>
    </source>
</evidence>
<comment type="caution">
    <text evidence="1">The sequence shown here is derived from an EMBL/GenBank/DDBJ whole genome shotgun (WGS) entry which is preliminary data.</text>
</comment>
<reference evidence="1" key="2">
    <citation type="journal article" date="2022" name="Microbiol. Resour. Announc.">
        <title>Metagenome Sequencing to Explore Phylogenomics of Terrestrial Cyanobacteria.</title>
        <authorList>
            <person name="Ward R.D."/>
            <person name="Stajich J.E."/>
            <person name="Johansen J.R."/>
            <person name="Huntemann M."/>
            <person name="Clum A."/>
            <person name="Foster B."/>
            <person name="Foster B."/>
            <person name="Roux S."/>
            <person name="Palaniappan K."/>
            <person name="Varghese N."/>
            <person name="Mukherjee S."/>
            <person name="Reddy T.B.K."/>
            <person name="Daum C."/>
            <person name="Copeland A."/>
            <person name="Chen I.A."/>
            <person name="Ivanova N.N."/>
            <person name="Kyrpides N.C."/>
            <person name="Shapiro N."/>
            <person name="Eloe-Fadrosh E.A."/>
            <person name="Pietrasiak N."/>
        </authorList>
    </citation>
    <scope>NUCLEOTIDE SEQUENCE</scope>
    <source>
        <strain evidence="1">UHER 2000/2452</strain>
    </source>
</reference>
<gene>
    <name evidence="1" type="ORF">KME15_27705</name>
</gene>
<proteinExistence type="predicted"/>